<keyword evidence="5" id="KW-0479">Metal-binding</keyword>
<dbReference type="Pfam" id="PF04983">
    <property type="entry name" value="RNA_pol_Rpb1_3"/>
    <property type="match status" value="1"/>
</dbReference>
<evidence type="ECO:0000313" key="10">
    <source>
        <dbReference type="EMBL" id="AGH23970.1"/>
    </source>
</evidence>
<evidence type="ECO:0000256" key="5">
    <source>
        <dbReference type="ARBA" id="ARBA00022723"/>
    </source>
</evidence>
<dbReference type="GeneID" id="15332811"/>
<gene>
    <name evidence="10" type="primary">rpoC</name>
</gene>
<dbReference type="GO" id="GO:0003677">
    <property type="term" value="F:DNA binding"/>
    <property type="evidence" value="ECO:0007669"/>
    <property type="project" value="InterPro"/>
</dbReference>
<dbReference type="Pfam" id="PF04997">
    <property type="entry name" value="RNA_pol_Rpb1_1"/>
    <property type="match status" value="1"/>
</dbReference>
<keyword evidence="6 8" id="KW-0804">Transcription</keyword>
<comment type="similarity">
    <text evidence="8">Belongs to the RNA polymerase beta' chain family.</text>
</comment>
<geneLocation type="mitochondrion" evidence="10"/>
<comment type="catalytic activity">
    <reaction evidence="7 8">
        <text>RNA(n) + a ribonucleoside 5'-triphosphate = RNA(n+1) + diphosphate</text>
        <dbReference type="Rhea" id="RHEA:21248"/>
        <dbReference type="Rhea" id="RHEA-COMP:14527"/>
        <dbReference type="Rhea" id="RHEA-COMP:17342"/>
        <dbReference type="ChEBI" id="CHEBI:33019"/>
        <dbReference type="ChEBI" id="CHEBI:61557"/>
        <dbReference type="ChEBI" id="CHEBI:140395"/>
        <dbReference type="EC" id="2.7.7.6"/>
    </reaction>
</comment>
<comment type="function">
    <text evidence="1 8">DNA-dependent RNA polymerase catalyzes the transcription of DNA into RNA using the four ribonucleoside triphosphates as substrates.</text>
</comment>
<organism evidence="10">
    <name type="scientific">Andalucia godoyi</name>
    <name type="common">Flagellate</name>
    <dbReference type="NCBI Taxonomy" id="505711"/>
    <lineage>
        <taxon>Eukaryota</taxon>
        <taxon>Discoba</taxon>
        <taxon>Jakobida</taxon>
        <taxon>Andalucina</taxon>
        <taxon>Andaluciidae</taxon>
        <taxon>Andalucia</taxon>
    </lineage>
</organism>
<dbReference type="PANTHER" id="PTHR19376">
    <property type="entry name" value="DNA-DIRECTED RNA POLYMERASE"/>
    <property type="match status" value="1"/>
</dbReference>
<keyword evidence="2 8" id="KW-0240">DNA-directed RNA polymerase</keyword>
<keyword evidence="10" id="KW-0496">Mitochondrion</keyword>
<dbReference type="CDD" id="cd01609">
    <property type="entry name" value="RNAP_beta'_N"/>
    <property type="match status" value="1"/>
</dbReference>
<feature type="domain" description="RNA polymerase N-terminal" evidence="9">
    <location>
        <begin position="234"/>
        <end position="519"/>
    </location>
</feature>
<dbReference type="EC" id="2.7.7.6" evidence="8"/>
<evidence type="ECO:0000256" key="3">
    <source>
        <dbReference type="ARBA" id="ARBA00022679"/>
    </source>
</evidence>
<evidence type="ECO:0000259" key="9">
    <source>
        <dbReference type="SMART" id="SM00663"/>
    </source>
</evidence>
<dbReference type="InterPro" id="IPR007083">
    <property type="entry name" value="RNA_pol_Rpb1_4"/>
</dbReference>
<dbReference type="GO" id="GO:0003899">
    <property type="term" value="F:DNA-directed RNA polymerase activity"/>
    <property type="evidence" value="ECO:0007669"/>
    <property type="project" value="UniProtKB-EC"/>
</dbReference>
<evidence type="ECO:0000256" key="6">
    <source>
        <dbReference type="ARBA" id="ARBA00023163"/>
    </source>
</evidence>
<dbReference type="RefSeq" id="YP_007890476.1">
    <property type="nucleotide sequence ID" value="NC_021124.1"/>
</dbReference>
<dbReference type="Pfam" id="PF05000">
    <property type="entry name" value="RNA_pol_Rpb1_4"/>
    <property type="match status" value="1"/>
</dbReference>
<dbReference type="InterPro" id="IPR045867">
    <property type="entry name" value="DNA-dir_RpoC_beta_prime"/>
</dbReference>
<proteinExistence type="inferred from homology"/>
<evidence type="ECO:0000256" key="4">
    <source>
        <dbReference type="ARBA" id="ARBA00022695"/>
    </source>
</evidence>
<dbReference type="GO" id="GO:0046872">
    <property type="term" value="F:metal ion binding"/>
    <property type="evidence" value="ECO:0007669"/>
    <property type="project" value="UniProtKB-KW"/>
</dbReference>
<dbReference type="GO" id="GO:0000428">
    <property type="term" value="C:DNA-directed RNA polymerase complex"/>
    <property type="evidence" value="ECO:0007669"/>
    <property type="project" value="UniProtKB-KW"/>
</dbReference>
<dbReference type="InterPro" id="IPR006592">
    <property type="entry name" value="RNA_pol_N"/>
</dbReference>
<dbReference type="InterPro" id="IPR038120">
    <property type="entry name" value="Rpb1_funnel_sf"/>
</dbReference>
<dbReference type="PANTHER" id="PTHR19376:SF54">
    <property type="entry name" value="DNA-DIRECTED RNA POLYMERASE SUBUNIT BETA"/>
    <property type="match status" value="1"/>
</dbReference>
<dbReference type="Gene3D" id="1.10.150.390">
    <property type="match status" value="1"/>
</dbReference>
<evidence type="ECO:0000256" key="7">
    <source>
        <dbReference type="ARBA" id="ARBA00048552"/>
    </source>
</evidence>
<dbReference type="Pfam" id="PF00623">
    <property type="entry name" value="RNA_pol_Rpb1_2"/>
    <property type="match status" value="2"/>
</dbReference>
<dbReference type="SMART" id="SM00663">
    <property type="entry name" value="RPOLA_N"/>
    <property type="match status" value="1"/>
</dbReference>
<dbReference type="Gene3D" id="2.40.50.100">
    <property type="match status" value="2"/>
</dbReference>
<dbReference type="GO" id="GO:0006351">
    <property type="term" value="P:DNA-templated transcription"/>
    <property type="evidence" value="ECO:0007669"/>
    <property type="project" value="InterPro"/>
</dbReference>
<dbReference type="Pfam" id="PF04998">
    <property type="entry name" value="RNA_pol_Rpb1_5"/>
    <property type="match status" value="1"/>
</dbReference>
<dbReference type="Gene3D" id="1.10.1790.20">
    <property type="match status" value="1"/>
</dbReference>
<evidence type="ECO:0000256" key="1">
    <source>
        <dbReference type="ARBA" id="ARBA00004026"/>
    </source>
</evidence>
<dbReference type="Gene3D" id="1.10.274.100">
    <property type="entry name" value="RNA polymerase Rpb1, domain 3"/>
    <property type="match status" value="2"/>
</dbReference>
<dbReference type="InterPro" id="IPR007066">
    <property type="entry name" value="RNA_pol_Rpb1_3"/>
</dbReference>
<dbReference type="Gene3D" id="1.10.132.30">
    <property type="match status" value="1"/>
</dbReference>
<dbReference type="SUPFAM" id="SSF64484">
    <property type="entry name" value="beta and beta-prime subunits of DNA dependent RNA-polymerase"/>
    <property type="match status" value="1"/>
</dbReference>
<evidence type="ECO:0000256" key="8">
    <source>
        <dbReference type="RuleBase" id="RU004279"/>
    </source>
</evidence>
<dbReference type="InterPro" id="IPR000722">
    <property type="entry name" value="RNA_pol_asu"/>
</dbReference>
<dbReference type="NCBIfam" id="TIGR02386">
    <property type="entry name" value="rpoC_TIGR"/>
    <property type="match status" value="1"/>
</dbReference>
<dbReference type="InterPro" id="IPR007080">
    <property type="entry name" value="RNA_pol_Rpb1_1"/>
</dbReference>
<dbReference type="EMBL" id="KC353352">
    <property type="protein sequence ID" value="AGH23970.1"/>
    <property type="molecule type" value="Genomic_DNA"/>
</dbReference>
<sequence length="1351" mass="154029">MKSFERPLDLNAVRISLASPEEILSMSYGEITNSKSIHYKTMNPEKGGIFCEVIFGPLKDYECRCGALQGLEYEGKICHSCGVEVNSYRVRRSRMAHISLGAPIAHLWFFKVRPFYMNTFLGMKLNELEEILTSPKEVVFEVHQKQLPGKRPFMPFSPVLFKGTGHDVLFSYFQSIDLSQEFLYQRQLLFKTLKDRSQSYLYQYASFVESYLFLQELKRFKILASFLSNQKRPEWMMLTVLPILPPELRPFLVMPNHLIISSDLNLIYKKILDRNKRLLSLKTLTQEYSTTFVTSSFVHNELNMLQHAIDSLIENGRRGKPFLNKKKLPLKSLAHILKGKEGRFRMNLLGKRVDLSARTVISVGPRLKLTQCGLPLFIAVNLFQSFLWKKLPSFFTKKSSPWRKGSYLVTQELFSQIERLLSHHPILLNRAPTLHRMNVQAFQPLLINNKAIQLHPIVCSSFNADFDGDQMAVHVPLSLSSQIESRLLMMTYNNVISPSNGSVLLMPSQDVIFGLYYATVQVFTPSPLSFTDLNQIRQALSQKQITVHSNLLYLSNGTWKSTTAGRLFLTTIFPTLSFDRLNTILTKKKIQDLLRSVYDTSSREDLLFSLDQMMAYGFYYAHQAGISMSLDDVLIPSLKTRIVSQATQKSLHAVLEHKMGLLSQSEKLERVFKTWSLAQDAVTSTILRDVNQGKPTQIPPIYMLIYSGARGSILQMRQLSGMRGLMVKPSGDVIEMPIAANFKEGLKVLEYFHSTHGARKGVIDTSIRTATSGYLTRRLVHASQGILTTEEDCGTHLGIELRTEYKDGKEIQSLSSQVLGRHLALDLYDSQTNELLFPRGTLFTTSNLHLLKSHRSEFAIVRSPFTCQSAMGVCQQCYGMQFSSSKQVHLGEAVGILASQSIGEPGTQLTMRTFHMGGVLQGSSESTFVRCPEQGRVFLKMERRFEWKQKKDAFLNLSRSTELYVMNDYDEILSRYDVPYGAWVYVQDGQWVSKSDPFFQWNPYYEPVFYLSPQPSQVICKDFVEEKTYISQGNARKILGRQEHDLFPRIVFYDLKGKRMKWNLSYRGEKWKASQVYFLQEDDLCFVKSKQICTMGTLLCFLPRQANTSVDITGGLSKISQLFECSVPSARKKVFASEGCFSFVFPSRATKRVRWTLQKKTSKKINFESFGEETKWTFRSFSYFRKGESLCFGIPSYNEILQFYGTGITLTRFKKEIQSIYQANGVSIHEKHFEILLNRMLNRVIIEKPGQTSFVHKEEIGREEFLWKNLQSLAKGLEMAKGKVILKGVTYISLESSSFLSAAAFQNTSLVLTKSAMLGKTDALHGLSENVILGRLCPIGTGSFLGPSQSN</sequence>
<dbReference type="InterPro" id="IPR044893">
    <property type="entry name" value="RNA_pol_Rpb1_clamp_domain"/>
</dbReference>
<accession>M4QCP6</accession>
<dbReference type="InterPro" id="IPR012754">
    <property type="entry name" value="DNA-dir_RpoC_beta_prime_bact"/>
</dbReference>
<dbReference type="InterPro" id="IPR042102">
    <property type="entry name" value="RNA_pol_Rpb1_3_sf"/>
</dbReference>
<dbReference type="Gene3D" id="2.40.40.20">
    <property type="match status" value="1"/>
</dbReference>
<reference evidence="10" key="1">
    <citation type="journal article" date="2013" name="Genome Biol. Evol.">
        <title>Strikingly bacteria-like and gene-rich mitochondrial genomes throughout jakobid protists.</title>
        <authorList>
            <person name="Burger G."/>
            <person name="Gray M.W."/>
            <person name="Forget L."/>
            <person name="Lang B.F."/>
        </authorList>
    </citation>
    <scope>NUCLEOTIDE SEQUENCE</scope>
    <source>
        <strain evidence="10">ATCC PRA-185</strain>
    </source>
</reference>
<dbReference type="Gene3D" id="4.10.860.120">
    <property type="entry name" value="RNA polymerase II, clamp domain"/>
    <property type="match status" value="1"/>
</dbReference>
<dbReference type="InterPro" id="IPR007081">
    <property type="entry name" value="RNA_pol_Rpb1_5"/>
</dbReference>
<protein>
    <recommendedName>
        <fullName evidence="8">DNA-directed RNA polymerase subunit</fullName>
        <ecNumber evidence="8">2.7.7.6</ecNumber>
    </recommendedName>
</protein>
<evidence type="ECO:0000256" key="2">
    <source>
        <dbReference type="ARBA" id="ARBA00022478"/>
    </source>
</evidence>
<name>M4QCP6_ANDGO</name>
<keyword evidence="3 8" id="KW-0808">Transferase</keyword>
<keyword evidence="4 8" id="KW-0548">Nucleotidyltransferase</keyword>